<evidence type="ECO:0000313" key="4">
    <source>
        <dbReference type="EMBL" id="SDZ02208.1"/>
    </source>
</evidence>
<dbReference type="Proteomes" id="UP000198935">
    <property type="component" value="Unassembled WGS sequence"/>
</dbReference>
<name>A0A1H3PMG6_9BACI</name>
<proteinExistence type="predicted"/>
<keyword evidence="5" id="KW-1185">Reference proteome</keyword>
<reference evidence="5" key="1">
    <citation type="submission" date="2016-10" db="EMBL/GenBank/DDBJ databases">
        <authorList>
            <person name="Varghese N."/>
            <person name="Submissions S."/>
        </authorList>
    </citation>
    <scope>NUCLEOTIDE SEQUENCE [LARGE SCALE GENOMIC DNA]</scope>
    <source>
        <strain evidence="5">SP</strain>
    </source>
</reference>
<evidence type="ECO:0000259" key="3">
    <source>
        <dbReference type="Pfam" id="PF12690"/>
    </source>
</evidence>
<gene>
    <name evidence="4" type="ORF">SAMN05421736_105114</name>
</gene>
<feature type="region of interest" description="Disordered" evidence="1">
    <location>
        <begin position="28"/>
        <end position="52"/>
    </location>
</feature>
<protein>
    <submittedName>
        <fullName evidence="4">Intracellular proteinase inhibitor</fullName>
    </submittedName>
</protein>
<dbReference type="PROSITE" id="PS51257">
    <property type="entry name" value="PROKAR_LIPOPROTEIN"/>
    <property type="match status" value="1"/>
</dbReference>
<dbReference type="InterPro" id="IPR038144">
    <property type="entry name" value="IPI"/>
</dbReference>
<keyword evidence="2" id="KW-0732">Signal</keyword>
<feature type="compositionally biased region" description="Basic and acidic residues" evidence="1">
    <location>
        <begin position="40"/>
        <end position="52"/>
    </location>
</feature>
<evidence type="ECO:0000256" key="2">
    <source>
        <dbReference type="SAM" id="SignalP"/>
    </source>
</evidence>
<dbReference type="Gene3D" id="2.60.40.2360">
    <property type="entry name" value="Intracellular proteinase inhibitor BsuPI"/>
    <property type="match status" value="1"/>
</dbReference>
<evidence type="ECO:0000313" key="5">
    <source>
        <dbReference type="Proteomes" id="UP000198935"/>
    </source>
</evidence>
<sequence>MKKLIFTWLIAVLPLMTAACGTDAVNTEHTDNIDNTGAGELRDNAQEDNGDIEKTEGGEAVMEYDQLVYTLKAEEKDGAIRVTMNLTNEAEETRQLQFSSGQQYDVIMKDATGKVVYHYAEGKMFTQALITEMIRPGETLTFVDDWKANDLQAYGRLTVEAKIIAYELDGQAIDRDKTLKQTVAIVAHK</sequence>
<feature type="signal peptide" evidence="2">
    <location>
        <begin position="1"/>
        <end position="24"/>
    </location>
</feature>
<evidence type="ECO:0000256" key="1">
    <source>
        <dbReference type="SAM" id="MobiDB-lite"/>
    </source>
</evidence>
<dbReference type="STRING" id="1503961.SAMN05421736_105114"/>
<accession>A0A1H3PMG6</accession>
<dbReference type="Pfam" id="PF12690">
    <property type="entry name" value="BsuPI"/>
    <property type="match status" value="1"/>
</dbReference>
<dbReference type="AlphaFoldDB" id="A0A1H3PMG6"/>
<dbReference type="EMBL" id="FNPI01000005">
    <property type="protein sequence ID" value="SDZ02208.1"/>
    <property type="molecule type" value="Genomic_DNA"/>
</dbReference>
<dbReference type="InterPro" id="IPR020481">
    <property type="entry name" value="Intracell_prot_inh_BsuPI"/>
</dbReference>
<feature type="chain" id="PRO_5011730924" evidence="2">
    <location>
        <begin position="25"/>
        <end position="189"/>
    </location>
</feature>
<organism evidence="4 5">
    <name type="scientific">Evansella caseinilytica</name>
    <dbReference type="NCBI Taxonomy" id="1503961"/>
    <lineage>
        <taxon>Bacteria</taxon>
        <taxon>Bacillati</taxon>
        <taxon>Bacillota</taxon>
        <taxon>Bacilli</taxon>
        <taxon>Bacillales</taxon>
        <taxon>Bacillaceae</taxon>
        <taxon>Evansella</taxon>
    </lineage>
</organism>
<feature type="domain" description="Intracellular proteinase inhibitor BsuPI" evidence="3">
    <location>
        <begin position="69"/>
        <end position="163"/>
    </location>
</feature>